<evidence type="ECO:0000313" key="1">
    <source>
        <dbReference type="EMBL" id="RKF14883.1"/>
    </source>
</evidence>
<gene>
    <name evidence="1" type="ORF">D6850_08405</name>
</gene>
<sequence>MSDTIERMNYFQFQQVGAEDFRLEQLYHRDARARHDLGPHSWGIVQGCEIVETEREGDAGFVDIKLLPGMAVDGFGRRIHLLDPLAVPPELFSVFNSERLLELWLHYDEESRRDPDDERTTICIGDTAFSRVVETHRLIVGTLSTEHDPLIVSGLEAKPALADGTADGDAPILPADKSLPTQDFPDPRSSGFWPIRLGSVRWDGTVGKFRPVNAPEDLMTGRVHAGFIGASLLAEGGELRIAPRAPHPDGPDEVDFATLEGRMTVEGRAIAKADVFLHGGMLSFQSDGGSDETVPLTMRRVPDASGSGADLRVQIGEDAAADNARMTIGTGLDPYDSDPAAVALSVRADGMVDLPVGRLRFTETARQAIDLGVPSDPDASMRGIGWQGPSVYARTGNSFYWYHEGEHDPAAGNPGTDGELLMRLTSLGALEFGQEFRQALNFDMAGQSSGIGVQDETLYFRSDGNFAWYRGGAPDDSELNSGGGATAMSLDGSSRLTVEGGLRSHGRVELYDQRLAFLDSAGGDDGDPLEIYRHHVSSNSNHLRVRIGNDSGGGDRFVVGPDSGGFTEQFWVDNRGDAFFGRDVEVTGELTSQGQDVLFDVIAGEVALNRTGAGSGTHNLVVTSSRLSSVGSAQLMVGLSDIGNSGHAIGARWRVHYQPGTHSVSGGDTVTFPVQWRVDDSDGRLTRFSYVAILMP</sequence>
<comment type="caution">
    <text evidence="1">The sequence shown here is derived from an EMBL/GenBank/DDBJ whole genome shotgun (WGS) entry which is preliminary data.</text>
</comment>
<dbReference type="Proteomes" id="UP000281128">
    <property type="component" value="Unassembled WGS sequence"/>
</dbReference>
<dbReference type="AlphaFoldDB" id="A0A3A8B9K5"/>
<keyword evidence="2" id="KW-1185">Reference proteome</keyword>
<protein>
    <submittedName>
        <fullName evidence="1">Uncharacterized protein</fullName>
    </submittedName>
</protein>
<dbReference type="EMBL" id="RAPE01000002">
    <property type="protein sequence ID" value="RKF14883.1"/>
    <property type="molecule type" value="Genomic_DNA"/>
</dbReference>
<name>A0A3A8B9K5_9RHOB</name>
<organism evidence="1 2">
    <name type="scientific">Roseovarius spongiae</name>
    <dbReference type="NCBI Taxonomy" id="2320272"/>
    <lineage>
        <taxon>Bacteria</taxon>
        <taxon>Pseudomonadati</taxon>
        <taxon>Pseudomonadota</taxon>
        <taxon>Alphaproteobacteria</taxon>
        <taxon>Rhodobacterales</taxon>
        <taxon>Roseobacteraceae</taxon>
        <taxon>Roseovarius</taxon>
    </lineage>
</organism>
<reference evidence="1 2" key="1">
    <citation type="submission" date="2018-09" db="EMBL/GenBank/DDBJ databases">
        <title>Roseovarius spongiae sp. nov., isolated from a marine sponge.</title>
        <authorList>
            <person name="Zhuang L."/>
            <person name="Luo L."/>
        </authorList>
    </citation>
    <scope>NUCLEOTIDE SEQUENCE [LARGE SCALE GENOMIC DNA]</scope>
    <source>
        <strain evidence="1 2">HN-E21</strain>
    </source>
</reference>
<evidence type="ECO:0000313" key="2">
    <source>
        <dbReference type="Proteomes" id="UP000281128"/>
    </source>
</evidence>
<accession>A0A3A8B9K5</accession>
<dbReference type="RefSeq" id="WP_121165798.1">
    <property type="nucleotide sequence ID" value="NZ_RAPE01000002.1"/>
</dbReference>
<proteinExistence type="predicted"/>
<dbReference type="OrthoDB" id="147470at2"/>